<protein>
    <submittedName>
        <fullName evidence="1">Uncharacterized protein</fullName>
    </submittedName>
</protein>
<dbReference type="EMBL" id="RHFK02000012">
    <property type="protein sequence ID" value="TWW68056.1"/>
    <property type="molecule type" value="Genomic_DNA"/>
</dbReference>
<organism evidence="1 2">
    <name type="scientific">Takifugu flavidus</name>
    <name type="common">sansaifugu</name>
    <dbReference type="NCBI Taxonomy" id="433684"/>
    <lineage>
        <taxon>Eukaryota</taxon>
        <taxon>Metazoa</taxon>
        <taxon>Chordata</taxon>
        <taxon>Craniata</taxon>
        <taxon>Vertebrata</taxon>
        <taxon>Euteleostomi</taxon>
        <taxon>Actinopterygii</taxon>
        <taxon>Neopterygii</taxon>
        <taxon>Teleostei</taxon>
        <taxon>Neoteleostei</taxon>
        <taxon>Acanthomorphata</taxon>
        <taxon>Eupercaria</taxon>
        <taxon>Tetraodontiformes</taxon>
        <taxon>Tetradontoidea</taxon>
        <taxon>Tetraodontidae</taxon>
        <taxon>Takifugu</taxon>
    </lineage>
</organism>
<keyword evidence="2" id="KW-1185">Reference proteome</keyword>
<proteinExistence type="predicted"/>
<evidence type="ECO:0000313" key="1">
    <source>
        <dbReference type="EMBL" id="TWW68056.1"/>
    </source>
</evidence>
<reference evidence="1 2" key="1">
    <citation type="submission" date="2019-04" db="EMBL/GenBank/DDBJ databases">
        <title>Chromosome genome assembly for Takifugu flavidus.</title>
        <authorList>
            <person name="Xiao S."/>
        </authorList>
    </citation>
    <scope>NUCLEOTIDE SEQUENCE [LARGE SCALE GENOMIC DNA]</scope>
    <source>
        <strain evidence="1">HTHZ2018</strain>
        <tissue evidence="1">Muscle</tissue>
    </source>
</reference>
<dbReference type="AlphaFoldDB" id="A0A5C6NLZ4"/>
<evidence type="ECO:0000313" key="2">
    <source>
        <dbReference type="Proteomes" id="UP000324091"/>
    </source>
</evidence>
<dbReference type="Proteomes" id="UP000324091">
    <property type="component" value="Chromosome 2"/>
</dbReference>
<gene>
    <name evidence="1" type="ORF">D4764_02G0010970</name>
</gene>
<name>A0A5C6NLZ4_9TELE</name>
<comment type="caution">
    <text evidence="1">The sequence shown here is derived from an EMBL/GenBank/DDBJ whole genome shotgun (WGS) entry which is preliminary data.</text>
</comment>
<accession>A0A5C6NLZ4</accession>
<sequence>MRISCLQSLPNPGSTGSGADYCFQTAEIEKRILPPHSEASMTASVSSPTSHALVRSPVPTHLTSDAGIRSKRGSQLWCRIKMEKERATGAVMKGCAGNLSWKERERRLCQSGVAEQAWPGARTGTGPTRRQCVPGAGCTRSQTATAEGGASVRCTFACGVVGF</sequence>